<dbReference type="PROSITE" id="PS01272">
    <property type="entry name" value="GCKR"/>
    <property type="match status" value="1"/>
</dbReference>
<comment type="miscellaneous">
    <text evidence="3">A lyase-type mechanism (elimination/hydration) is suggested for the cleavage of the lactyl ether bond of MurNAc 6-phosphate, with the formation of an alpha,beta-unsaturated aldehyde intermediate with (E)-stereochemistry, followed by the syn addition of water to give product.</text>
</comment>
<dbReference type="NCBIfam" id="TIGR00274">
    <property type="entry name" value="N-acetylmuramic acid 6-phosphate etherase"/>
    <property type="match status" value="1"/>
</dbReference>
<comment type="pathway">
    <text evidence="3">Amino-sugar metabolism; N-acetylmuramate degradation.</text>
</comment>
<dbReference type="Proteomes" id="UP001597452">
    <property type="component" value="Unassembled WGS sequence"/>
</dbReference>
<dbReference type="InterPro" id="IPR001347">
    <property type="entry name" value="SIS_dom"/>
</dbReference>
<keyword evidence="1 3" id="KW-0456">Lyase</keyword>
<keyword evidence="2 3" id="KW-0119">Carbohydrate metabolism</keyword>
<evidence type="ECO:0000313" key="6">
    <source>
        <dbReference type="EMBL" id="MFD2639031.1"/>
    </source>
</evidence>
<comment type="subunit">
    <text evidence="3">Homodimer.</text>
</comment>
<sequence>MKKLTKLTTETHNPKSKQLDQMSTDSILQLMNEEDLLIPKAINKVLPEIEETVEAVYHSFINEGRLFYVGAGTSGRIGLLDAVECPPTFSTLPEKVQAIIAGGMDALMVAVEGAEDDFDLGVHDLKEHGITENDVVIGIAASGRTPYVKGALSYAQKIGAKAISLSSNEGSEISEYADIAIEVITGPEILTGSTRLKAATAHKMILNMVSTASMVKYGKVYQNLMVDVNATNYKLKERCKKIVHEATNVSYEEAEEVLLKTGFKVKPAIVMILANVDYSQAKLLLEQSQGFVREAIGNSR</sequence>
<feature type="region of interest" description="Disordered" evidence="4">
    <location>
        <begin position="1"/>
        <end position="20"/>
    </location>
</feature>
<evidence type="ECO:0000259" key="5">
    <source>
        <dbReference type="PROSITE" id="PS51464"/>
    </source>
</evidence>
<dbReference type="GO" id="GO:0016829">
    <property type="term" value="F:lyase activity"/>
    <property type="evidence" value="ECO:0007669"/>
    <property type="project" value="UniProtKB-KW"/>
</dbReference>
<dbReference type="InterPro" id="IPR046348">
    <property type="entry name" value="SIS_dom_sf"/>
</dbReference>
<reference evidence="7" key="1">
    <citation type="journal article" date="2019" name="Int. J. Syst. Evol. Microbiol.">
        <title>The Global Catalogue of Microorganisms (GCM) 10K type strain sequencing project: providing services to taxonomists for standard genome sequencing and annotation.</title>
        <authorList>
            <consortium name="The Broad Institute Genomics Platform"/>
            <consortium name="The Broad Institute Genome Sequencing Center for Infectious Disease"/>
            <person name="Wu L."/>
            <person name="Ma J."/>
        </authorList>
    </citation>
    <scope>NUCLEOTIDE SEQUENCE [LARGE SCALE GENOMIC DNA]</scope>
    <source>
        <strain evidence="7">TISTR 1571</strain>
    </source>
</reference>
<dbReference type="Pfam" id="PF20741">
    <property type="entry name" value="GKRP-like_C"/>
    <property type="match status" value="1"/>
</dbReference>
<dbReference type="PROSITE" id="PS51464">
    <property type="entry name" value="SIS"/>
    <property type="match status" value="1"/>
</dbReference>
<dbReference type="CDD" id="cd05007">
    <property type="entry name" value="SIS_Etherase"/>
    <property type="match status" value="1"/>
</dbReference>
<organism evidence="6 7">
    <name type="scientific">Piscibacillus salipiscarius</name>
    <dbReference type="NCBI Taxonomy" id="299480"/>
    <lineage>
        <taxon>Bacteria</taxon>
        <taxon>Bacillati</taxon>
        <taxon>Bacillota</taxon>
        <taxon>Bacilli</taxon>
        <taxon>Bacillales</taxon>
        <taxon>Bacillaceae</taxon>
        <taxon>Piscibacillus</taxon>
    </lineage>
</organism>
<feature type="domain" description="SIS" evidence="5">
    <location>
        <begin position="56"/>
        <end position="219"/>
    </location>
</feature>
<dbReference type="InterPro" id="IPR005488">
    <property type="entry name" value="Etherase_MurQ"/>
</dbReference>
<evidence type="ECO:0000313" key="7">
    <source>
        <dbReference type="Proteomes" id="UP001597452"/>
    </source>
</evidence>
<comment type="similarity">
    <text evidence="3">Belongs to the GCKR-like family. MurNAc-6-P etherase subfamily.</text>
</comment>
<dbReference type="EMBL" id="JBHUMZ010000021">
    <property type="protein sequence ID" value="MFD2639031.1"/>
    <property type="molecule type" value="Genomic_DNA"/>
</dbReference>
<dbReference type="InterPro" id="IPR000408">
    <property type="entry name" value="Reg_chr_condens"/>
</dbReference>
<accession>A0ABW5QAQ7</accession>
<dbReference type="Pfam" id="PF22645">
    <property type="entry name" value="GKRP_SIS_N"/>
    <property type="match status" value="1"/>
</dbReference>
<comment type="catalytic activity">
    <reaction evidence="3">
        <text>N-acetyl-D-muramate 6-phosphate + H2O = N-acetyl-D-glucosamine 6-phosphate + (R)-lactate</text>
        <dbReference type="Rhea" id="RHEA:26410"/>
        <dbReference type="ChEBI" id="CHEBI:15377"/>
        <dbReference type="ChEBI" id="CHEBI:16004"/>
        <dbReference type="ChEBI" id="CHEBI:57513"/>
        <dbReference type="ChEBI" id="CHEBI:58722"/>
        <dbReference type="EC" id="4.2.1.126"/>
    </reaction>
</comment>
<dbReference type="PROSITE" id="PS50012">
    <property type="entry name" value="RCC1_3"/>
    <property type="match status" value="1"/>
</dbReference>
<dbReference type="PANTHER" id="PTHR10088:SF4">
    <property type="entry name" value="GLUCOKINASE REGULATORY PROTEIN"/>
    <property type="match status" value="1"/>
</dbReference>
<dbReference type="HAMAP" id="MF_00068">
    <property type="entry name" value="MurQ"/>
    <property type="match status" value="1"/>
</dbReference>
<comment type="caution">
    <text evidence="6">The sequence shown here is derived from an EMBL/GenBank/DDBJ whole genome shotgun (WGS) entry which is preliminary data.</text>
</comment>
<dbReference type="Gene3D" id="3.40.50.10490">
    <property type="entry name" value="Glucose-6-phosphate isomerase like protein, domain 1"/>
    <property type="match status" value="1"/>
</dbReference>
<feature type="compositionally biased region" description="Polar residues" evidence="4">
    <location>
        <begin position="1"/>
        <end position="11"/>
    </location>
</feature>
<comment type="function">
    <text evidence="3">Specifically catalyzes the cleavage of the D-lactyl ether substituent of MurNAc 6-phosphate, producing GlcNAc 6-phosphate and D-lactate.</text>
</comment>
<dbReference type="NCBIfam" id="NF003915">
    <property type="entry name" value="PRK05441.1"/>
    <property type="match status" value="1"/>
</dbReference>
<dbReference type="InterPro" id="IPR005486">
    <property type="entry name" value="Glucokinase_regulatory_CS"/>
</dbReference>
<gene>
    <name evidence="3 6" type="primary">murQ</name>
    <name evidence="6" type="ORF">ACFSW4_09170</name>
</gene>
<dbReference type="EC" id="4.2.1.126" evidence="3"/>
<evidence type="ECO:0000256" key="3">
    <source>
        <dbReference type="HAMAP-Rule" id="MF_00068"/>
    </source>
</evidence>
<name>A0ABW5QAQ7_9BACI</name>
<dbReference type="NCBIfam" id="NF009222">
    <property type="entry name" value="PRK12570.1"/>
    <property type="match status" value="1"/>
</dbReference>
<evidence type="ECO:0000256" key="4">
    <source>
        <dbReference type="SAM" id="MobiDB-lite"/>
    </source>
</evidence>
<evidence type="ECO:0000256" key="1">
    <source>
        <dbReference type="ARBA" id="ARBA00023239"/>
    </source>
</evidence>
<feature type="active site" evidence="3">
    <location>
        <position position="115"/>
    </location>
</feature>
<dbReference type="SUPFAM" id="SSF53697">
    <property type="entry name" value="SIS domain"/>
    <property type="match status" value="1"/>
</dbReference>
<dbReference type="Gene3D" id="1.10.8.1080">
    <property type="match status" value="1"/>
</dbReference>
<keyword evidence="7" id="KW-1185">Reference proteome</keyword>
<dbReference type="InterPro" id="IPR040190">
    <property type="entry name" value="MURQ/GCKR"/>
</dbReference>
<protein>
    <recommendedName>
        <fullName evidence="3">N-acetylmuramic acid 6-phosphate etherase</fullName>
        <shortName evidence="3">MurNAc-6-P etherase</shortName>
        <ecNumber evidence="3">4.2.1.126</ecNumber>
    </recommendedName>
    <alternativeName>
        <fullName evidence="3">N-acetylmuramic acid 6-phosphate hydrolase</fullName>
    </alternativeName>
    <alternativeName>
        <fullName evidence="3">N-acetylmuramic acid 6-phosphate lyase</fullName>
    </alternativeName>
</protein>
<evidence type="ECO:0000256" key="2">
    <source>
        <dbReference type="ARBA" id="ARBA00023277"/>
    </source>
</evidence>
<feature type="active site" description="Proton donor" evidence="3">
    <location>
        <position position="84"/>
    </location>
</feature>
<proteinExistence type="inferred from homology"/>
<dbReference type="RefSeq" id="WP_377328825.1">
    <property type="nucleotide sequence ID" value="NZ_JBHUMZ010000021.1"/>
</dbReference>
<dbReference type="PANTHER" id="PTHR10088">
    <property type="entry name" value="GLUCOKINASE REGULATORY PROTEIN"/>
    <property type="match status" value="1"/>
</dbReference>